<evidence type="ECO:0000313" key="1">
    <source>
        <dbReference type="EMBL" id="RDW68289.1"/>
    </source>
</evidence>
<protein>
    <submittedName>
        <fullName evidence="1">Uncharacterized protein</fullName>
    </submittedName>
</protein>
<dbReference type="Proteomes" id="UP000256328">
    <property type="component" value="Unassembled WGS sequence"/>
</dbReference>
<accession>A0A3D8R2M6</accession>
<dbReference type="EMBL" id="PDLN01000013">
    <property type="protein sequence ID" value="RDW68289.1"/>
    <property type="molecule type" value="Genomic_DNA"/>
</dbReference>
<organism evidence="1 2">
    <name type="scientific">Coleophoma crateriformis</name>
    <dbReference type="NCBI Taxonomy" id="565419"/>
    <lineage>
        <taxon>Eukaryota</taxon>
        <taxon>Fungi</taxon>
        <taxon>Dikarya</taxon>
        <taxon>Ascomycota</taxon>
        <taxon>Pezizomycotina</taxon>
        <taxon>Leotiomycetes</taxon>
        <taxon>Helotiales</taxon>
        <taxon>Dermateaceae</taxon>
        <taxon>Coleophoma</taxon>
    </lineage>
</organism>
<reference evidence="1 2" key="1">
    <citation type="journal article" date="2018" name="IMA Fungus">
        <title>IMA Genome-F 9: Draft genome sequence of Annulohypoxylon stygium, Aspergillus mulundensis, Berkeleyomyces basicola (syn. Thielaviopsis basicola), Ceratocystis smalleyi, two Cercospora beticola strains, Coleophoma cylindrospora, Fusarium fracticaudum, Phialophora cf. hyalina, and Morchella septimelata.</title>
        <authorList>
            <person name="Wingfield B.D."/>
            <person name="Bills G.F."/>
            <person name="Dong Y."/>
            <person name="Huang W."/>
            <person name="Nel W.J."/>
            <person name="Swalarsk-Parry B.S."/>
            <person name="Vaghefi N."/>
            <person name="Wilken P.M."/>
            <person name="An Z."/>
            <person name="de Beer Z.W."/>
            <person name="De Vos L."/>
            <person name="Chen L."/>
            <person name="Duong T.A."/>
            <person name="Gao Y."/>
            <person name="Hammerbacher A."/>
            <person name="Kikkert J.R."/>
            <person name="Li Y."/>
            <person name="Li H."/>
            <person name="Li K."/>
            <person name="Li Q."/>
            <person name="Liu X."/>
            <person name="Ma X."/>
            <person name="Naidoo K."/>
            <person name="Pethybridge S.J."/>
            <person name="Sun J."/>
            <person name="Steenkamp E.T."/>
            <person name="van der Nest M.A."/>
            <person name="van Wyk S."/>
            <person name="Wingfield M.J."/>
            <person name="Xiong C."/>
            <person name="Yue Q."/>
            <person name="Zhang X."/>
        </authorList>
    </citation>
    <scope>NUCLEOTIDE SEQUENCE [LARGE SCALE GENOMIC DNA]</scope>
    <source>
        <strain evidence="1 2">BP5796</strain>
    </source>
</reference>
<dbReference type="AlphaFoldDB" id="A0A3D8R2M6"/>
<sequence length="75" mass="8371">MAEILRANMAAADVLLDTFLTIMSFIGSNTSKMALLALRRPLLAYLVSPGAQLQHRLVRLSIETQRRCLKEQKTA</sequence>
<gene>
    <name evidence="1" type="ORF">BP5796_08946</name>
</gene>
<evidence type="ECO:0000313" key="2">
    <source>
        <dbReference type="Proteomes" id="UP000256328"/>
    </source>
</evidence>
<comment type="caution">
    <text evidence="1">The sequence shown here is derived from an EMBL/GenBank/DDBJ whole genome shotgun (WGS) entry which is preliminary data.</text>
</comment>
<proteinExistence type="predicted"/>
<keyword evidence="2" id="KW-1185">Reference proteome</keyword>
<name>A0A3D8R2M6_9HELO</name>